<feature type="compositionally biased region" description="Polar residues" evidence="1">
    <location>
        <begin position="229"/>
        <end position="239"/>
    </location>
</feature>
<feature type="compositionally biased region" description="Polar residues" evidence="1">
    <location>
        <begin position="441"/>
        <end position="452"/>
    </location>
</feature>
<gene>
    <name evidence="2" type="ORF">BDV24DRAFT_170447</name>
</gene>
<dbReference type="AlphaFoldDB" id="A0A5N6XLR1"/>
<evidence type="ECO:0000313" key="2">
    <source>
        <dbReference type="EMBL" id="KAE8334195.1"/>
    </source>
</evidence>
<organism evidence="2">
    <name type="scientific">Aspergillus arachidicola</name>
    <dbReference type="NCBI Taxonomy" id="656916"/>
    <lineage>
        <taxon>Eukaryota</taxon>
        <taxon>Fungi</taxon>
        <taxon>Dikarya</taxon>
        <taxon>Ascomycota</taxon>
        <taxon>Pezizomycotina</taxon>
        <taxon>Eurotiomycetes</taxon>
        <taxon>Eurotiomycetidae</taxon>
        <taxon>Eurotiales</taxon>
        <taxon>Aspergillaceae</taxon>
        <taxon>Aspergillus</taxon>
        <taxon>Aspergillus subgen. Circumdati</taxon>
    </lineage>
</organism>
<feature type="region of interest" description="Disordered" evidence="1">
    <location>
        <begin position="212"/>
        <end position="262"/>
    </location>
</feature>
<feature type="region of interest" description="Disordered" evidence="1">
    <location>
        <begin position="430"/>
        <end position="494"/>
    </location>
</feature>
<feature type="region of interest" description="Disordered" evidence="1">
    <location>
        <begin position="1"/>
        <end position="20"/>
    </location>
</feature>
<evidence type="ECO:0000256" key="1">
    <source>
        <dbReference type="SAM" id="MobiDB-lite"/>
    </source>
</evidence>
<feature type="compositionally biased region" description="Acidic residues" evidence="1">
    <location>
        <begin position="458"/>
        <end position="472"/>
    </location>
</feature>
<dbReference type="InterPro" id="IPR022190">
    <property type="entry name" value="DUF3716"/>
</dbReference>
<name>A0A5N6XLR1_9EURO</name>
<proteinExistence type="predicted"/>
<feature type="region of interest" description="Disordered" evidence="1">
    <location>
        <begin position="31"/>
        <end position="55"/>
    </location>
</feature>
<feature type="compositionally biased region" description="Basic and acidic residues" evidence="1">
    <location>
        <begin position="240"/>
        <end position="253"/>
    </location>
</feature>
<dbReference type="Pfam" id="PF12511">
    <property type="entry name" value="DUF3716"/>
    <property type="match status" value="1"/>
</dbReference>
<reference evidence="2" key="1">
    <citation type="submission" date="2019-04" db="EMBL/GenBank/DDBJ databases">
        <title>Friends and foes A comparative genomics study of 23 Aspergillus species from section Flavi.</title>
        <authorList>
            <consortium name="DOE Joint Genome Institute"/>
            <person name="Kjaerbolling I."/>
            <person name="Vesth T."/>
            <person name="Frisvad J.C."/>
            <person name="Nybo J.L."/>
            <person name="Theobald S."/>
            <person name="Kildgaard S."/>
            <person name="Isbrandt T."/>
            <person name="Kuo A."/>
            <person name="Sato A."/>
            <person name="Lyhne E.K."/>
            <person name="Kogle M.E."/>
            <person name="Wiebenga A."/>
            <person name="Kun R.S."/>
            <person name="Lubbers R.J."/>
            <person name="Makela M.R."/>
            <person name="Barry K."/>
            <person name="Chovatia M."/>
            <person name="Clum A."/>
            <person name="Daum C."/>
            <person name="Haridas S."/>
            <person name="He G."/>
            <person name="LaButti K."/>
            <person name="Lipzen A."/>
            <person name="Mondo S."/>
            <person name="Riley R."/>
            <person name="Salamov A."/>
            <person name="Simmons B.A."/>
            <person name="Magnuson J.K."/>
            <person name="Henrissat B."/>
            <person name="Mortensen U.H."/>
            <person name="Larsen T.O."/>
            <person name="Devries R.P."/>
            <person name="Grigoriev I.V."/>
            <person name="Machida M."/>
            <person name="Baker S.E."/>
            <person name="Andersen M.R."/>
        </authorList>
    </citation>
    <scope>NUCLEOTIDE SEQUENCE</scope>
    <source>
        <strain evidence="2">CBS 117612</strain>
    </source>
</reference>
<dbReference type="EMBL" id="ML737345">
    <property type="protein sequence ID" value="KAE8334195.1"/>
    <property type="molecule type" value="Genomic_DNA"/>
</dbReference>
<feature type="compositionally biased region" description="Low complexity" evidence="1">
    <location>
        <begin position="31"/>
        <end position="52"/>
    </location>
</feature>
<feature type="compositionally biased region" description="Acidic residues" evidence="1">
    <location>
        <begin position="483"/>
        <end position="494"/>
    </location>
</feature>
<dbReference type="Proteomes" id="UP000325558">
    <property type="component" value="Unassembled WGS sequence"/>
</dbReference>
<sequence>MSFEFIDLTSSPSSSSHPDTALLIPQRIPSFASRTSQSRSSSGRRGATALSRQSQTPRRPFFFKIILTFHLMTINIQDTQITRHLEQIEHIKTAIPARTIESLHDLIHQDLLDNMSESIRQLYNPQRHDIYRLATNIKGKSPMYLSPIVDTRQAVEDLLSKWFESRTTVGEKEYMVHLVIERTNTPDEEVIPVKEKVKVKKERKIKKEIKDEIKEERMPTPISQADDGTVQSFVSTQSERSSEAVQDSRKRAASESSPISGTIPYRTRRRHVIDEEDMDRIQHNQRSAVPALTLEGWFRRLYEDLPVGHNPILPTSRINILVPFVHTDEGRRLLQSLPGEDVEFIRGRISARQIMTHRPSYVNALLIQSRGTRLAVPCTRCRSGQGRPVFAECRHVPGAFGGACANCKWPDKASQCSVRDELWYGIGDHREAPQMGGGGQRTRSLGSSQDNPINVDAEIIDLDEPINLDPEEGDHPTDPINLDPEDSGEWPEIE</sequence>
<accession>A0A5N6XLR1</accession>
<dbReference type="OrthoDB" id="4502927at2759"/>
<protein>
    <submittedName>
        <fullName evidence="2">Uncharacterized protein</fullName>
    </submittedName>
</protein>